<dbReference type="InterPro" id="IPR023410">
    <property type="entry name" value="14-3-3_domain"/>
</dbReference>
<gene>
    <name evidence="5" type="ORF">BN1708_000529</name>
</gene>
<accession>A0A0G4LD01</accession>
<comment type="similarity">
    <text evidence="1">Belongs to the 14-3-3 family.</text>
</comment>
<keyword evidence="6" id="KW-1185">Reference proteome</keyword>
<feature type="chain" id="PRO_5002566602" description="14-3-3 domain-containing protein" evidence="3">
    <location>
        <begin position="20"/>
        <end position="456"/>
    </location>
</feature>
<dbReference type="SUPFAM" id="SSF48445">
    <property type="entry name" value="14-3-3 protein"/>
    <property type="match status" value="1"/>
</dbReference>
<dbReference type="FunFam" id="1.20.190.20:FF:000002">
    <property type="entry name" value="14-3-3 protein epsilon"/>
    <property type="match status" value="1"/>
</dbReference>
<protein>
    <recommendedName>
        <fullName evidence="4">14-3-3 domain-containing protein</fullName>
    </recommendedName>
</protein>
<evidence type="ECO:0000313" key="6">
    <source>
        <dbReference type="Proteomes" id="UP000044602"/>
    </source>
</evidence>
<feature type="signal peptide" evidence="3">
    <location>
        <begin position="1"/>
        <end position="19"/>
    </location>
</feature>
<dbReference type="EMBL" id="CVQH01011112">
    <property type="protein sequence ID" value="CRK19892.1"/>
    <property type="molecule type" value="Genomic_DNA"/>
</dbReference>
<dbReference type="PRINTS" id="PR00305">
    <property type="entry name" value="1433ZETA"/>
</dbReference>
<evidence type="ECO:0000256" key="1">
    <source>
        <dbReference type="ARBA" id="ARBA00006141"/>
    </source>
</evidence>
<name>A0A0G4LD01_VERLO</name>
<dbReference type="Pfam" id="PF00244">
    <property type="entry name" value="14-3-3"/>
    <property type="match status" value="1"/>
</dbReference>
<dbReference type="PROSITE" id="PS00796">
    <property type="entry name" value="1433_1"/>
    <property type="match status" value="1"/>
</dbReference>
<feature type="domain" description="14-3-3" evidence="4">
    <location>
        <begin position="179"/>
        <end position="420"/>
    </location>
</feature>
<evidence type="ECO:0000259" key="4">
    <source>
        <dbReference type="SMART" id="SM00101"/>
    </source>
</evidence>
<dbReference type="InterPro" id="IPR023409">
    <property type="entry name" value="14-3-3_CS"/>
</dbReference>
<organism evidence="5 6">
    <name type="scientific">Verticillium longisporum</name>
    <name type="common">Verticillium dahliae var. longisporum</name>
    <dbReference type="NCBI Taxonomy" id="100787"/>
    <lineage>
        <taxon>Eukaryota</taxon>
        <taxon>Fungi</taxon>
        <taxon>Dikarya</taxon>
        <taxon>Ascomycota</taxon>
        <taxon>Pezizomycotina</taxon>
        <taxon>Sordariomycetes</taxon>
        <taxon>Hypocreomycetidae</taxon>
        <taxon>Glomerellales</taxon>
        <taxon>Plectosphaerellaceae</taxon>
        <taxon>Verticillium</taxon>
    </lineage>
</organism>
<dbReference type="Gene3D" id="1.20.190.20">
    <property type="entry name" value="14-3-3 domain"/>
    <property type="match status" value="1"/>
</dbReference>
<dbReference type="AlphaFoldDB" id="A0A0G4LD01"/>
<sequence>MNQLLCLLLAATPAANAMAAYIAFLPQEIAALVATDDCQLPDEFSIQNFVAESADGGKTLDSFEFGFLDDSTTVDTSCLFNSTSKAVNNDGRTPRYSCKDARVNFIWQNGSLTLIEGACAGEDGAADYEASGTAPVAITCTGGNGTTANNATATAASNCKADSADIQAKFFSIQPAPPKFNKTFLARLCEQAERYNEMVGYMKEVAKLGGELTVDERNLLSVAYKNVVGTRRASWRIISSIEQKEESKGSDKHVGTIREYRNKIETELEQVCQDVLDVLDESLIPNAQTGESKVFYHKMKGDYHRYLAEFASGDKRKGAATAAHEAYKSATDVAQTELTPTHPIRLGLALNFSVFYYEILNSPDRACHLAKQAFDDAIAELDSLSEESYRDSTLIMQLLRDNLTLWTSSDSGEAEGAPTGQADAVEEKKEEPKADAPAPAPAAEEPKAEEPAPAAP</sequence>
<dbReference type="InterPro" id="IPR000308">
    <property type="entry name" value="14-3-3"/>
</dbReference>
<proteinExistence type="inferred from homology"/>
<feature type="compositionally biased region" description="Basic and acidic residues" evidence="2">
    <location>
        <begin position="425"/>
        <end position="434"/>
    </location>
</feature>
<evidence type="ECO:0000256" key="3">
    <source>
        <dbReference type="SAM" id="SignalP"/>
    </source>
</evidence>
<keyword evidence="3" id="KW-0732">Signal</keyword>
<dbReference type="SMART" id="SM00101">
    <property type="entry name" value="14_3_3"/>
    <property type="match status" value="1"/>
</dbReference>
<dbReference type="Proteomes" id="UP000044602">
    <property type="component" value="Unassembled WGS sequence"/>
</dbReference>
<evidence type="ECO:0000313" key="5">
    <source>
        <dbReference type="EMBL" id="CRK19892.1"/>
    </source>
</evidence>
<dbReference type="PANTHER" id="PTHR18860">
    <property type="entry name" value="14-3-3 PROTEIN"/>
    <property type="match status" value="1"/>
</dbReference>
<dbReference type="InterPro" id="IPR036815">
    <property type="entry name" value="14-3-3_dom_sf"/>
</dbReference>
<feature type="region of interest" description="Disordered" evidence="2">
    <location>
        <begin position="408"/>
        <end position="456"/>
    </location>
</feature>
<evidence type="ECO:0000256" key="2">
    <source>
        <dbReference type="SAM" id="MobiDB-lite"/>
    </source>
</evidence>
<dbReference type="STRING" id="100787.A0A0G4LD01"/>
<reference evidence="5 6" key="1">
    <citation type="submission" date="2015-05" db="EMBL/GenBank/DDBJ databases">
        <authorList>
            <person name="Wang D.B."/>
            <person name="Wang M."/>
        </authorList>
    </citation>
    <scope>NUCLEOTIDE SEQUENCE [LARGE SCALE GENOMIC DNA]</scope>
    <source>
        <strain evidence="5">VL1</strain>
    </source>
</reference>